<sequence>MEPKTYNLKDDDVDPNEIMCDIFDYLLKLDGPTQTDDEIKETKKEKMKWIDKPAMITIETIDDSKKSIYNKLYFNGECDSNQTRYEFLSNHCKISTVSKSDKVGLVLHTFLRQVIDDQPEHFFLYVFEGYDNEEKGVFTVPEMVDRLAKHNYQYSHICDTRLGIYYERQLSGYKREINIHRFLPDVDVWDIYRIATALGIWDPEEQYKDIKM</sequence>
<proteinExistence type="predicted"/>
<organism evidence="1">
    <name type="scientific">Klosneuvirus KNV1</name>
    <dbReference type="NCBI Taxonomy" id="1977640"/>
    <lineage>
        <taxon>Viruses</taxon>
        <taxon>Varidnaviria</taxon>
        <taxon>Bamfordvirae</taxon>
        <taxon>Nucleocytoviricota</taxon>
        <taxon>Megaviricetes</taxon>
        <taxon>Imitervirales</taxon>
        <taxon>Mimiviridae</taxon>
        <taxon>Klosneuvirinae</taxon>
        <taxon>Klosneuvirus</taxon>
    </lineage>
</organism>
<dbReference type="EMBL" id="KY684110">
    <property type="protein sequence ID" value="ARF11960.1"/>
    <property type="molecule type" value="Genomic_DNA"/>
</dbReference>
<reference evidence="1" key="1">
    <citation type="journal article" date="2017" name="Science">
        <title>Giant viruses with an expanded complement of translation system components.</title>
        <authorList>
            <person name="Schulz F."/>
            <person name="Yutin N."/>
            <person name="Ivanova N.N."/>
            <person name="Ortega D.R."/>
            <person name="Lee T.K."/>
            <person name="Vierheilig J."/>
            <person name="Daims H."/>
            <person name="Horn M."/>
            <person name="Wagner M."/>
            <person name="Jensen G.J."/>
            <person name="Kyrpides N.C."/>
            <person name="Koonin E.V."/>
            <person name="Woyke T."/>
        </authorList>
    </citation>
    <scope>NUCLEOTIDE SEQUENCE</scope>
    <source>
        <strain evidence="1">KNV1</strain>
    </source>
</reference>
<protein>
    <submittedName>
        <fullName evidence="1">Uncharacterized protein</fullName>
    </submittedName>
</protein>
<accession>A0A1V0SJP9</accession>
<gene>
    <name evidence="1" type="ORF">Klosneuvirus_3_95</name>
</gene>
<name>A0A1V0SJP9_9VIRU</name>
<evidence type="ECO:0000313" key="1">
    <source>
        <dbReference type="EMBL" id="ARF11960.1"/>
    </source>
</evidence>